<dbReference type="InterPro" id="IPR004712">
    <property type="entry name" value="Na+/H+_antiporter_fungi"/>
</dbReference>
<dbReference type="EMBL" id="KQ965850">
    <property type="protein sequence ID" value="KXS09771.1"/>
    <property type="molecule type" value="Genomic_DNA"/>
</dbReference>
<dbReference type="InterPro" id="IPR038770">
    <property type="entry name" value="Na+/solute_symporter_sf"/>
</dbReference>
<protein>
    <submittedName>
        <fullName evidence="7">Sodium/hydrogen exchanger</fullName>
    </submittedName>
</protein>
<dbReference type="GO" id="GO:0042391">
    <property type="term" value="P:regulation of membrane potential"/>
    <property type="evidence" value="ECO:0007669"/>
    <property type="project" value="InterPro"/>
</dbReference>
<feature type="transmembrane region" description="Helical" evidence="5">
    <location>
        <begin position="259"/>
        <end position="292"/>
    </location>
</feature>
<feature type="transmembrane region" description="Helical" evidence="5">
    <location>
        <begin position="312"/>
        <end position="331"/>
    </location>
</feature>
<evidence type="ECO:0000256" key="1">
    <source>
        <dbReference type="ARBA" id="ARBA00004141"/>
    </source>
</evidence>
<feature type="transmembrane region" description="Helical" evidence="5">
    <location>
        <begin position="372"/>
        <end position="389"/>
    </location>
</feature>
<dbReference type="AlphaFoldDB" id="A0A138ZZ58"/>
<feature type="transmembrane region" description="Helical" evidence="5">
    <location>
        <begin position="220"/>
        <end position="239"/>
    </location>
</feature>
<dbReference type="GO" id="GO:0120029">
    <property type="term" value="P:proton export across plasma membrane"/>
    <property type="evidence" value="ECO:0007669"/>
    <property type="project" value="InterPro"/>
</dbReference>
<evidence type="ECO:0000256" key="3">
    <source>
        <dbReference type="ARBA" id="ARBA00022989"/>
    </source>
</evidence>
<dbReference type="PANTHER" id="PTHR31382:SF1">
    <property type="entry name" value="SODIUM ION_PROTON EXCHANGER (EUROFUNG)"/>
    <property type="match status" value="1"/>
</dbReference>
<feature type="transmembrane region" description="Helical" evidence="5">
    <location>
        <begin position="72"/>
        <end position="93"/>
    </location>
</feature>
<feature type="transmembrane region" description="Helical" evidence="5">
    <location>
        <begin position="180"/>
        <end position="199"/>
    </location>
</feature>
<reference evidence="7 8" key="1">
    <citation type="journal article" date="2015" name="Genome Biol. Evol.">
        <title>Phylogenomic analyses indicate that early fungi evolved digesting cell walls of algal ancestors of land plants.</title>
        <authorList>
            <person name="Chang Y."/>
            <person name="Wang S."/>
            <person name="Sekimoto S."/>
            <person name="Aerts A.L."/>
            <person name="Choi C."/>
            <person name="Clum A."/>
            <person name="LaButti K.M."/>
            <person name="Lindquist E.A."/>
            <person name="Yee Ngan C."/>
            <person name="Ohm R.A."/>
            <person name="Salamov A.A."/>
            <person name="Grigoriev I.V."/>
            <person name="Spatafora J.W."/>
            <person name="Berbee M.L."/>
        </authorList>
    </citation>
    <scope>NUCLEOTIDE SEQUENCE [LARGE SCALE GENOMIC DNA]</scope>
    <source>
        <strain evidence="7 8">JEL478</strain>
    </source>
</reference>
<evidence type="ECO:0000256" key="2">
    <source>
        <dbReference type="ARBA" id="ARBA00022692"/>
    </source>
</evidence>
<keyword evidence="8" id="KW-1185">Reference proteome</keyword>
<evidence type="ECO:0000256" key="4">
    <source>
        <dbReference type="ARBA" id="ARBA00023136"/>
    </source>
</evidence>
<accession>A0A138ZZ58</accession>
<evidence type="ECO:0000313" key="8">
    <source>
        <dbReference type="Proteomes" id="UP000070544"/>
    </source>
</evidence>
<gene>
    <name evidence="7" type="ORF">M427DRAFT_104836</name>
</gene>
<sequence>MAIHPSLEQNGVPASLLIVGGFTVLFSFVSLIVKERLFISQPLLATLVGVLFGPVALNFWDPFAWEQGAWLSVTRQFGACIIAIQIFASCLPFTKIWWMENWQSLAVMLLPVSAYMWMATSLLVWAIVRCSFVNALIIGAVLTPTDPVLANSIVKGRFADMHVSRAVQELLSVESGGNDAVAIPYFSLALFLVEFYEYFDLHDYKLKSLGDVFLKWFLEGVLYEVVLAVVLGFVLGYGARWLLEESEERGWIDNESILAFSIALSLFVLGVADILGLASFFAVWVAGICFAWDGWFAEQTKNSHLQEVIDNLLSTAFFIYFGTTVPFSSFNSESVPIWHLVLLSLGLLFLRRLPAVSVAYPLLRKLNNHHEAYFVGWFGPIGVGALWYAAYAVDKGAVDPVIVPVTWWMVLTSLVVHGARYV</sequence>
<dbReference type="GO" id="GO:0036376">
    <property type="term" value="P:sodium ion export across plasma membrane"/>
    <property type="evidence" value="ECO:0007669"/>
    <property type="project" value="InterPro"/>
</dbReference>
<evidence type="ECO:0000256" key="5">
    <source>
        <dbReference type="SAM" id="Phobius"/>
    </source>
</evidence>
<evidence type="ECO:0000313" key="7">
    <source>
        <dbReference type="EMBL" id="KXS09771.1"/>
    </source>
</evidence>
<evidence type="ECO:0000259" key="6">
    <source>
        <dbReference type="Pfam" id="PF00999"/>
    </source>
</evidence>
<dbReference type="PANTHER" id="PTHR31382">
    <property type="entry name" value="NA(+)/H(+) ANTIPORTER"/>
    <property type="match status" value="1"/>
</dbReference>
<keyword evidence="4 5" id="KW-0472">Membrane</keyword>
<feature type="domain" description="Cation/H+ exchanger transmembrane" evidence="6">
    <location>
        <begin position="25"/>
        <end position="418"/>
    </location>
</feature>
<dbReference type="Pfam" id="PF00999">
    <property type="entry name" value="Na_H_Exchanger"/>
    <property type="match status" value="1"/>
</dbReference>
<dbReference type="InterPro" id="IPR006153">
    <property type="entry name" value="Cation/H_exchanger_TM"/>
</dbReference>
<keyword evidence="2 5" id="KW-0812">Transmembrane</keyword>
<feature type="transmembrane region" description="Helical" evidence="5">
    <location>
        <begin position="12"/>
        <end position="31"/>
    </location>
</feature>
<dbReference type="Gene3D" id="1.20.1530.20">
    <property type="match status" value="1"/>
</dbReference>
<keyword evidence="3 5" id="KW-1133">Transmembrane helix</keyword>
<comment type="subcellular location">
    <subcellularLocation>
        <location evidence="1">Membrane</location>
        <topology evidence="1">Multi-pass membrane protein</topology>
    </subcellularLocation>
</comment>
<organism evidence="7 8">
    <name type="scientific">Gonapodya prolifera (strain JEL478)</name>
    <name type="common">Monoblepharis prolifera</name>
    <dbReference type="NCBI Taxonomy" id="1344416"/>
    <lineage>
        <taxon>Eukaryota</taxon>
        <taxon>Fungi</taxon>
        <taxon>Fungi incertae sedis</taxon>
        <taxon>Chytridiomycota</taxon>
        <taxon>Chytridiomycota incertae sedis</taxon>
        <taxon>Monoblepharidomycetes</taxon>
        <taxon>Monoblepharidales</taxon>
        <taxon>Gonapodyaceae</taxon>
        <taxon>Gonapodya</taxon>
    </lineage>
</organism>
<dbReference type="OMA" id="FFGIRGI"/>
<dbReference type="OrthoDB" id="2190219at2759"/>
<name>A0A138ZZ58_GONPJ</name>
<dbReference type="GO" id="GO:0015385">
    <property type="term" value="F:sodium:proton antiporter activity"/>
    <property type="evidence" value="ECO:0007669"/>
    <property type="project" value="InterPro"/>
</dbReference>
<feature type="transmembrane region" description="Helical" evidence="5">
    <location>
        <begin position="43"/>
        <end position="60"/>
    </location>
</feature>
<feature type="transmembrane region" description="Helical" evidence="5">
    <location>
        <begin position="401"/>
        <end position="419"/>
    </location>
</feature>
<dbReference type="STRING" id="1344416.A0A138ZZ58"/>
<dbReference type="Proteomes" id="UP000070544">
    <property type="component" value="Unassembled WGS sequence"/>
</dbReference>
<feature type="transmembrane region" description="Helical" evidence="5">
    <location>
        <begin position="337"/>
        <end position="360"/>
    </location>
</feature>
<feature type="transmembrane region" description="Helical" evidence="5">
    <location>
        <begin position="105"/>
        <end position="128"/>
    </location>
</feature>
<proteinExistence type="predicted"/>
<dbReference type="GO" id="GO:0005886">
    <property type="term" value="C:plasma membrane"/>
    <property type="evidence" value="ECO:0007669"/>
    <property type="project" value="InterPro"/>
</dbReference>